<dbReference type="Proteomes" id="UP001485459">
    <property type="component" value="Chromosome"/>
</dbReference>
<dbReference type="RefSeq" id="WP_341835883.1">
    <property type="nucleotide sequence ID" value="NZ_CP149822.1"/>
</dbReference>
<dbReference type="InterPro" id="IPR005545">
    <property type="entry name" value="YCII"/>
</dbReference>
<evidence type="ECO:0000313" key="4">
    <source>
        <dbReference type="Proteomes" id="UP001485459"/>
    </source>
</evidence>
<sequence>MKKFMLLIREDLSRLAEMTEAELQADIAEMTAWAEELAAKGHLLSGEPLEPETRYVRKNHIASDGPFAEARESISGYFLIEAEDLDHAARIAASCPPLMENKIAIEVRPLMIYA</sequence>
<name>A0ABZ2YNR2_9BACT</name>
<dbReference type="PANTHER" id="PTHR35174:SF3">
    <property type="entry name" value="BLL7171 PROTEIN"/>
    <property type="match status" value="1"/>
</dbReference>
<dbReference type="PANTHER" id="PTHR35174">
    <property type="entry name" value="BLL7171 PROTEIN-RELATED"/>
    <property type="match status" value="1"/>
</dbReference>
<evidence type="ECO:0000259" key="2">
    <source>
        <dbReference type="Pfam" id="PF03795"/>
    </source>
</evidence>
<feature type="domain" description="YCII-related" evidence="2">
    <location>
        <begin position="4"/>
        <end position="100"/>
    </location>
</feature>
<dbReference type="EMBL" id="CP149822">
    <property type="protein sequence ID" value="WZN41022.1"/>
    <property type="molecule type" value="Genomic_DNA"/>
</dbReference>
<dbReference type="InterPro" id="IPR011008">
    <property type="entry name" value="Dimeric_a/b-barrel"/>
</dbReference>
<organism evidence="3 4">
    <name type="scientific">Chitinophaga pollutisoli</name>
    <dbReference type="NCBI Taxonomy" id="3133966"/>
    <lineage>
        <taxon>Bacteria</taxon>
        <taxon>Pseudomonadati</taxon>
        <taxon>Bacteroidota</taxon>
        <taxon>Chitinophagia</taxon>
        <taxon>Chitinophagales</taxon>
        <taxon>Chitinophagaceae</taxon>
        <taxon>Chitinophaga</taxon>
    </lineage>
</organism>
<gene>
    <name evidence="3" type="ORF">WJU16_23965</name>
</gene>
<dbReference type="Gene3D" id="3.30.70.1060">
    <property type="entry name" value="Dimeric alpha+beta barrel"/>
    <property type="match status" value="1"/>
</dbReference>
<evidence type="ECO:0000256" key="1">
    <source>
        <dbReference type="ARBA" id="ARBA00007689"/>
    </source>
</evidence>
<comment type="similarity">
    <text evidence="1">Belongs to the YciI family.</text>
</comment>
<dbReference type="Pfam" id="PF03795">
    <property type="entry name" value="YCII"/>
    <property type="match status" value="1"/>
</dbReference>
<keyword evidence="4" id="KW-1185">Reference proteome</keyword>
<accession>A0ABZ2YNR2</accession>
<evidence type="ECO:0000313" key="3">
    <source>
        <dbReference type="EMBL" id="WZN41022.1"/>
    </source>
</evidence>
<reference evidence="4" key="1">
    <citation type="submission" date="2024-03" db="EMBL/GenBank/DDBJ databases">
        <title>Chitinophaga horti sp. nov., isolated from garden soil.</title>
        <authorList>
            <person name="Lee D.S."/>
            <person name="Han D.M."/>
            <person name="Baek J.H."/>
            <person name="Choi D.G."/>
            <person name="Jeon J.H."/>
            <person name="Jeon C.O."/>
        </authorList>
    </citation>
    <scope>NUCLEOTIDE SEQUENCE [LARGE SCALE GENOMIC DNA]</scope>
    <source>
        <strain evidence="4">GPA1</strain>
    </source>
</reference>
<dbReference type="SUPFAM" id="SSF54909">
    <property type="entry name" value="Dimeric alpha+beta barrel"/>
    <property type="match status" value="1"/>
</dbReference>
<proteinExistence type="inferred from homology"/>
<protein>
    <submittedName>
        <fullName evidence="3">YciI family protein</fullName>
    </submittedName>
</protein>